<comment type="catalytic activity">
    <reaction evidence="1 11">
        <text>Endonucleolytic cleavage to 5'-phosphomonoester.</text>
        <dbReference type="EC" id="3.1.26.4"/>
    </reaction>
</comment>
<organism evidence="13 14">
    <name type="scientific">Anaerolinea thermophila (strain DSM 14523 / JCM 11388 / NBRC 100420 / UNI-1)</name>
    <dbReference type="NCBI Taxonomy" id="926569"/>
    <lineage>
        <taxon>Bacteria</taxon>
        <taxon>Bacillati</taxon>
        <taxon>Chloroflexota</taxon>
        <taxon>Anaerolineae</taxon>
        <taxon>Anaerolineales</taxon>
        <taxon>Anaerolineaceae</taxon>
        <taxon>Anaerolinea</taxon>
    </lineage>
</organism>
<dbReference type="STRING" id="926569.ANT_15840"/>
<keyword evidence="6 11" id="KW-0540">Nuclease</keyword>
<evidence type="ECO:0000256" key="2">
    <source>
        <dbReference type="ARBA" id="ARBA00004065"/>
    </source>
</evidence>
<reference evidence="13 14" key="1">
    <citation type="submission" date="2010-12" db="EMBL/GenBank/DDBJ databases">
        <title>Whole genome sequence of Anaerolinea thermophila UNI-1.</title>
        <authorList>
            <person name="Narita-Yamada S."/>
            <person name="Kishi E."/>
            <person name="Watanabe Y."/>
            <person name="Takasaki K."/>
            <person name="Ankai A."/>
            <person name="Oguchi A."/>
            <person name="Fukui S."/>
            <person name="Takahashi M."/>
            <person name="Yashiro I."/>
            <person name="Hosoyama A."/>
            <person name="Sekiguchi Y."/>
            <person name="Hanada S."/>
            <person name="Fujita N."/>
        </authorList>
    </citation>
    <scope>NUCLEOTIDE SEQUENCE [LARGE SCALE GENOMIC DNA]</scope>
    <source>
        <strain evidence="14">DSM 14523 / JCM 11388 / NBRC 100420 / UNI-1</strain>
    </source>
</reference>
<keyword evidence="7 11" id="KW-0479">Metal-binding</keyword>
<dbReference type="PROSITE" id="PS50879">
    <property type="entry name" value="RNASE_H_1"/>
    <property type="match status" value="1"/>
</dbReference>
<gene>
    <name evidence="11 13" type="primary">rnhA</name>
    <name evidence="13" type="ordered locus">ANT_15840</name>
</gene>
<dbReference type="Pfam" id="PF00075">
    <property type="entry name" value="RNase_H"/>
    <property type="match status" value="1"/>
</dbReference>
<feature type="binding site" evidence="11">
    <location>
        <position position="52"/>
    </location>
    <ligand>
        <name>Mg(2+)</name>
        <dbReference type="ChEBI" id="CHEBI:18420"/>
        <label>1</label>
    </ligand>
</feature>
<dbReference type="HOGENOM" id="CLU_030894_6_2_0"/>
<accession>E8N596</accession>
<evidence type="ECO:0000256" key="3">
    <source>
        <dbReference type="ARBA" id="ARBA00005300"/>
    </source>
</evidence>
<comment type="cofactor">
    <cofactor evidence="11">
        <name>Mg(2+)</name>
        <dbReference type="ChEBI" id="CHEBI:18420"/>
    </cofactor>
    <text evidence="11">Binds 1 Mg(2+) ion per subunit. May bind a second metal ion at a regulatory site, or after substrate binding.</text>
</comment>
<dbReference type="InterPro" id="IPR036397">
    <property type="entry name" value="RNaseH_sf"/>
</dbReference>
<feature type="binding site" evidence="11">
    <location>
        <position position="14"/>
    </location>
    <ligand>
        <name>Mg(2+)</name>
        <dbReference type="ChEBI" id="CHEBI:18420"/>
        <label>1</label>
    </ligand>
</feature>
<dbReference type="GO" id="GO:0003676">
    <property type="term" value="F:nucleic acid binding"/>
    <property type="evidence" value="ECO:0007669"/>
    <property type="project" value="InterPro"/>
</dbReference>
<dbReference type="KEGG" id="atm:ANT_15840"/>
<dbReference type="GO" id="GO:0043137">
    <property type="term" value="P:DNA replication, removal of RNA primer"/>
    <property type="evidence" value="ECO:0007669"/>
    <property type="project" value="TreeGrafter"/>
</dbReference>
<dbReference type="InParanoid" id="E8N596"/>
<comment type="subunit">
    <text evidence="4 11">Monomer.</text>
</comment>
<dbReference type="SUPFAM" id="SSF53098">
    <property type="entry name" value="Ribonuclease H-like"/>
    <property type="match status" value="1"/>
</dbReference>
<evidence type="ECO:0000313" key="13">
    <source>
        <dbReference type="EMBL" id="BAJ63610.1"/>
    </source>
</evidence>
<dbReference type="HAMAP" id="MF_00042">
    <property type="entry name" value="RNase_H"/>
    <property type="match status" value="1"/>
</dbReference>
<comment type="function">
    <text evidence="2 11">Endonuclease that specifically degrades the RNA of RNA-DNA hybrids.</text>
</comment>
<dbReference type="InterPro" id="IPR012337">
    <property type="entry name" value="RNaseH-like_sf"/>
</dbReference>
<keyword evidence="9 11" id="KW-0378">Hydrolase</keyword>
<dbReference type="InterPro" id="IPR002156">
    <property type="entry name" value="RNaseH_domain"/>
</dbReference>
<dbReference type="PANTHER" id="PTHR10642:SF26">
    <property type="entry name" value="RIBONUCLEASE H1"/>
    <property type="match status" value="1"/>
</dbReference>
<dbReference type="EMBL" id="AP012029">
    <property type="protein sequence ID" value="BAJ63610.1"/>
    <property type="molecule type" value="Genomic_DNA"/>
</dbReference>
<evidence type="ECO:0000256" key="11">
    <source>
        <dbReference type="HAMAP-Rule" id="MF_00042"/>
    </source>
</evidence>
<evidence type="ECO:0000256" key="9">
    <source>
        <dbReference type="ARBA" id="ARBA00022801"/>
    </source>
</evidence>
<evidence type="ECO:0000256" key="5">
    <source>
        <dbReference type="ARBA" id="ARBA00012180"/>
    </source>
</evidence>
<comment type="similarity">
    <text evidence="3 11">Belongs to the RNase H family.</text>
</comment>
<dbReference type="AlphaFoldDB" id="E8N596"/>
<feature type="domain" description="RNase H type-1" evidence="12">
    <location>
        <begin position="5"/>
        <end position="147"/>
    </location>
</feature>
<evidence type="ECO:0000256" key="7">
    <source>
        <dbReference type="ARBA" id="ARBA00022723"/>
    </source>
</evidence>
<evidence type="ECO:0000259" key="12">
    <source>
        <dbReference type="PROSITE" id="PS50879"/>
    </source>
</evidence>
<evidence type="ECO:0000256" key="6">
    <source>
        <dbReference type="ARBA" id="ARBA00022722"/>
    </source>
</evidence>
<dbReference type="Proteomes" id="UP000008922">
    <property type="component" value="Chromosome"/>
</dbReference>
<dbReference type="GO" id="GO:0005737">
    <property type="term" value="C:cytoplasm"/>
    <property type="evidence" value="ECO:0007669"/>
    <property type="project" value="UniProtKB-SubCell"/>
</dbReference>
<keyword evidence="8 11" id="KW-0255">Endonuclease</keyword>
<evidence type="ECO:0000313" key="14">
    <source>
        <dbReference type="Proteomes" id="UP000008922"/>
    </source>
</evidence>
<proteinExistence type="inferred from homology"/>
<keyword evidence="11" id="KW-0963">Cytoplasm</keyword>
<dbReference type="eggNOG" id="COG0328">
    <property type="taxonomic scope" value="Bacteria"/>
</dbReference>
<feature type="binding site" evidence="11">
    <location>
        <position position="74"/>
    </location>
    <ligand>
        <name>Mg(2+)</name>
        <dbReference type="ChEBI" id="CHEBI:18420"/>
        <label>1</label>
    </ligand>
</feature>
<evidence type="ECO:0000256" key="10">
    <source>
        <dbReference type="ARBA" id="ARBA00022842"/>
    </source>
</evidence>
<dbReference type="InterPro" id="IPR022892">
    <property type="entry name" value="RNaseHI"/>
</dbReference>
<evidence type="ECO:0000256" key="1">
    <source>
        <dbReference type="ARBA" id="ARBA00000077"/>
    </source>
</evidence>
<dbReference type="PANTHER" id="PTHR10642">
    <property type="entry name" value="RIBONUCLEASE H1"/>
    <property type="match status" value="1"/>
</dbReference>
<evidence type="ECO:0000256" key="4">
    <source>
        <dbReference type="ARBA" id="ARBA00011245"/>
    </source>
</evidence>
<dbReference type="GO" id="GO:0000287">
    <property type="term" value="F:magnesium ion binding"/>
    <property type="evidence" value="ECO:0007669"/>
    <property type="project" value="UniProtKB-UniRule"/>
</dbReference>
<feature type="binding site" evidence="11">
    <location>
        <position position="139"/>
    </location>
    <ligand>
        <name>Mg(2+)</name>
        <dbReference type="ChEBI" id="CHEBI:18420"/>
        <label>2</label>
    </ligand>
</feature>
<dbReference type="NCBIfam" id="NF001236">
    <property type="entry name" value="PRK00203.1"/>
    <property type="match status" value="1"/>
</dbReference>
<name>E8N596_ANATU</name>
<keyword evidence="14" id="KW-1185">Reference proteome</keyword>
<dbReference type="InterPro" id="IPR050092">
    <property type="entry name" value="RNase_H"/>
</dbReference>
<dbReference type="GO" id="GO:0004523">
    <property type="term" value="F:RNA-DNA hybrid ribonuclease activity"/>
    <property type="evidence" value="ECO:0007669"/>
    <property type="project" value="UniProtKB-UniRule"/>
</dbReference>
<dbReference type="Gene3D" id="3.30.420.10">
    <property type="entry name" value="Ribonuclease H-like superfamily/Ribonuclease H"/>
    <property type="match status" value="1"/>
</dbReference>
<evidence type="ECO:0000256" key="8">
    <source>
        <dbReference type="ARBA" id="ARBA00022759"/>
    </source>
</evidence>
<sequence length="173" mass="19792">MKPTVMKKVIIFTDGACIGNPGPGGYAAILIYGKNKKEITGGFRYTTNNRMELMAAIAALEALKEPCEVILYSDSNYLVENFSSGLVFRWREKGWKRNKKEPVENVDLWTRFIKNCETHRVSLEWVMGHQGIRENERCDFLARQTAKRNDLPADRAFEEGLTRSLEPTLLDCQ</sequence>
<comment type="subcellular location">
    <subcellularLocation>
        <location evidence="11">Cytoplasm</location>
    </subcellularLocation>
</comment>
<protein>
    <recommendedName>
        <fullName evidence="5 11">Ribonuclease H</fullName>
        <shortName evidence="11">RNase H</shortName>
        <ecNumber evidence="5 11">3.1.26.4</ecNumber>
    </recommendedName>
</protein>
<feature type="binding site" evidence="11">
    <location>
        <position position="14"/>
    </location>
    <ligand>
        <name>Mg(2+)</name>
        <dbReference type="ChEBI" id="CHEBI:18420"/>
        <label>2</label>
    </ligand>
</feature>
<dbReference type="EC" id="3.1.26.4" evidence="5 11"/>
<dbReference type="FunFam" id="3.30.420.10:FF:000089">
    <property type="entry name" value="Ribonuclease H"/>
    <property type="match status" value="1"/>
</dbReference>
<keyword evidence="10 11" id="KW-0460">Magnesium</keyword>
<dbReference type="CDD" id="cd09278">
    <property type="entry name" value="RNase_HI_prokaryote_like"/>
    <property type="match status" value="1"/>
</dbReference>